<feature type="transmembrane region" description="Helical" evidence="7">
    <location>
        <begin position="62"/>
        <end position="81"/>
    </location>
</feature>
<evidence type="ECO:0000256" key="2">
    <source>
        <dbReference type="ARBA" id="ARBA00022448"/>
    </source>
</evidence>
<protein>
    <recommendedName>
        <fullName evidence="8">Cytochrome b561 domain-containing protein</fullName>
    </recommendedName>
</protein>
<feature type="transmembrane region" description="Helical" evidence="7">
    <location>
        <begin position="96"/>
        <end position="118"/>
    </location>
</feature>
<evidence type="ECO:0000256" key="5">
    <source>
        <dbReference type="ARBA" id="ARBA00022989"/>
    </source>
</evidence>
<dbReference type="EMBL" id="JADFTS010000002">
    <property type="protein sequence ID" value="KAF9622636.1"/>
    <property type="molecule type" value="Genomic_DNA"/>
</dbReference>
<dbReference type="Proteomes" id="UP000631114">
    <property type="component" value="Unassembled WGS sequence"/>
</dbReference>
<evidence type="ECO:0000256" key="6">
    <source>
        <dbReference type="ARBA" id="ARBA00023136"/>
    </source>
</evidence>
<keyword evidence="5 7" id="KW-1133">Transmembrane helix</keyword>
<sequence length="139" mass="15396">MGLGYALGFAGFVTGLKLGSSSGVQHNVHRNLAIVLFTVGSFQVLVAMCLRPKKDHKLRFYWAKSHLVIGLSILILGIIEISEGLRLLEPAKGWKLAYIAFLEIWGVIVFVLGIIRLVNAGEKWKEAKTTRNGWNNSHP</sequence>
<name>A0A835IR93_9MAGN</name>
<dbReference type="CDD" id="cd08760">
    <property type="entry name" value="Cyt_b561_FRRS1_like"/>
    <property type="match status" value="1"/>
</dbReference>
<evidence type="ECO:0000256" key="4">
    <source>
        <dbReference type="ARBA" id="ARBA00022982"/>
    </source>
</evidence>
<dbReference type="PANTHER" id="PTHR23130">
    <property type="entry name" value="CYTOCHROME B561 AND DOMON DOMAIN-CONTAINING PROTEIN"/>
    <property type="match status" value="1"/>
</dbReference>
<proteinExistence type="predicted"/>
<accession>A0A835IR93</accession>
<comment type="subcellular location">
    <subcellularLocation>
        <location evidence="1">Membrane</location>
    </subcellularLocation>
</comment>
<keyword evidence="6 7" id="KW-0472">Membrane</keyword>
<dbReference type="GO" id="GO:0016020">
    <property type="term" value="C:membrane"/>
    <property type="evidence" value="ECO:0007669"/>
    <property type="project" value="UniProtKB-SubCell"/>
</dbReference>
<evidence type="ECO:0000313" key="10">
    <source>
        <dbReference type="Proteomes" id="UP000631114"/>
    </source>
</evidence>
<keyword evidence="10" id="KW-1185">Reference proteome</keyword>
<evidence type="ECO:0000256" key="3">
    <source>
        <dbReference type="ARBA" id="ARBA00022692"/>
    </source>
</evidence>
<gene>
    <name evidence="9" type="ORF">IFM89_032535</name>
</gene>
<keyword evidence="3 7" id="KW-0812">Transmembrane</keyword>
<feature type="domain" description="Cytochrome b561" evidence="8">
    <location>
        <begin position="1"/>
        <end position="121"/>
    </location>
</feature>
<evidence type="ECO:0000256" key="7">
    <source>
        <dbReference type="SAM" id="Phobius"/>
    </source>
</evidence>
<dbReference type="AlphaFoldDB" id="A0A835IR93"/>
<evidence type="ECO:0000313" key="9">
    <source>
        <dbReference type="EMBL" id="KAF9622636.1"/>
    </source>
</evidence>
<comment type="caution">
    <text evidence="9">The sequence shown here is derived from an EMBL/GenBank/DDBJ whole genome shotgun (WGS) entry which is preliminary data.</text>
</comment>
<dbReference type="PANTHER" id="PTHR23130:SF157">
    <property type="entry name" value="AUXIN-INDUCED IN ROOT CULTURES PROTEIN 12"/>
    <property type="match status" value="1"/>
</dbReference>
<dbReference type="InterPro" id="IPR006593">
    <property type="entry name" value="Cyt_b561/ferric_Rdtase_TM"/>
</dbReference>
<dbReference type="Gene3D" id="1.20.120.1770">
    <property type="match status" value="1"/>
</dbReference>
<feature type="transmembrane region" description="Helical" evidence="7">
    <location>
        <begin position="31"/>
        <end position="50"/>
    </location>
</feature>
<dbReference type="PROSITE" id="PS50939">
    <property type="entry name" value="CYTOCHROME_B561"/>
    <property type="match status" value="1"/>
</dbReference>
<evidence type="ECO:0000259" key="8">
    <source>
        <dbReference type="PROSITE" id="PS50939"/>
    </source>
</evidence>
<reference evidence="9 10" key="1">
    <citation type="submission" date="2020-10" db="EMBL/GenBank/DDBJ databases">
        <title>The Coptis chinensis genome and diversification of protoberbering-type alkaloids.</title>
        <authorList>
            <person name="Wang B."/>
            <person name="Shu S."/>
            <person name="Song C."/>
            <person name="Liu Y."/>
        </authorList>
    </citation>
    <scope>NUCLEOTIDE SEQUENCE [LARGE SCALE GENOMIC DNA]</scope>
    <source>
        <strain evidence="9">HL-2020</strain>
        <tissue evidence="9">Leaf</tissue>
    </source>
</reference>
<evidence type="ECO:0000256" key="1">
    <source>
        <dbReference type="ARBA" id="ARBA00004370"/>
    </source>
</evidence>
<keyword evidence="4" id="KW-0249">Electron transport</keyword>
<organism evidence="9 10">
    <name type="scientific">Coptis chinensis</name>
    <dbReference type="NCBI Taxonomy" id="261450"/>
    <lineage>
        <taxon>Eukaryota</taxon>
        <taxon>Viridiplantae</taxon>
        <taxon>Streptophyta</taxon>
        <taxon>Embryophyta</taxon>
        <taxon>Tracheophyta</taxon>
        <taxon>Spermatophyta</taxon>
        <taxon>Magnoliopsida</taxon>
        <taxon>Ranunculales</taxon>
        <taxon>Ranunculaceae</taxon>
        <taxon>Coptidoideae</taxon>
        <taxon>Coptis</taxon>
    </lineage>
</organism>
<keyword evidence="2" id="KW-0813">Transport</keyword>
<dbReference type="OrthoDB" id="2419613at2759"/>